<evidence type="ECO:0000256" key="1">
    <source>
        <dbReference type="ARBA" id="ARBA00007608"/>
    </source>
</evidence>
<dbReference type="GO" id="GO:0017111">
    <property type="term" value="F:ribonucleoside triphosphate phosphatase activity"/>
    <property type="evidence" value="ECO:0007669"/>
    <property type="project" value="InterPro"/>
</dbReference>
<comment type="similarity">
    <text evidence="1 4">Belongs to the Nudix hydrolase family. NudJ subfamily.</text>
</comment>
<evidence type="ECO:0000313" key="7">
    <source>
        <dbReference type="Proteomes" id="UP000177925"/>
    </source>
</evidence>
<sequence length="148" mass="16952">MIWKPNVTVAAIVERDGRFLLVEEQADGAVVLNQPAGHLDEGETLIDAVIRETIEETAWHIEPTALLGVYRWPHPAKPLTYLRFAFIARALREDTGRTLDKDILRALWLSADELRAERARHRSPLVERCLRDYLSGLRYPLDLLKDPC</sequence>
<comment type="caution">
    <text evidence="6">The sequence shown here is derived from an EMBL/GenBank/DDBJ whole genome shotgun (WGS) entry which is preliminary data.</text>
</comment>
<dbReference type="PROSITE" id="PS51462">
    <property type="entry name" value="NUDIX"/>
    <property type="match status" value="1"/>
</dbReference>
<dbReference type="Pfam" id="PF00293">
    <property type="entry name" value="NUDIX"/>
    <property type="match status" value="1"/>
</dbReference>
<evidence type="ECO:0000256" key="2">
    <source>
        <dbReference type="ARBA" id="ARBA00011245"/>
    </source>
</evidence>
<keyword evidence="4" id="KW-0460">Magnesium</keyword>
<dbReference type="CDD" id="cd03675">
    <property type="entry name" value="NUDIX_Hydrolase"/>
    <property type="match status" value="1"/>
</dbReference>
<reference evidence="6 7" key="1">
    <citation type="journal article" date="2016" name="Nat. Commun.">
        <title>Thousands of microbial genomes shed light on interconnected biogeochemical processes in an aquifer system.</title>
        <authorList>
            <person name="Anantharaman K."/>
            <person name="Brown C.T."/>
            <person name="Hug L.A."/>
            <person name="Sharon I."/>
            <person name="Castelle C.J."/>
            <person name="Probst A.J."/>
            <person name="Thomas B.C."/>
            <person name="Singh A."/>
            <person name="Wilkins M.J."/>
            <person name="Karaoz U."/>
            <person name="Brodie E.L."/>
            <person name="Williams K.H."/>
            <person name="Hubbard S.S."/>
            <person name="Banfield J.F."/>
        </authorList>
    </citation>
    <scope>NUCLEOTIDE SEQUENCE [LARGE SCALE GENOMIC DNA]</scope>
</reference>
<dbReference type="SUPFAM" id="SSF55811">
    <property type="entry name" value="Nudix"/>
    <property type="match status" value="1"/>
</dbReference>
<dbReference type="EMBL" id="MFSS01000040">
    <property type="protein sequence ID" value="OGI43745.1"/>
    <property type="molecule type" value="Genomic_DNA"/>
</dbReference>
<dbReference type="InterPro" id="IPR000086">
    <property type="entry name" value="NUDIX_hydrolase_dom"/>
</dbReference>
<feature type="domain" description="Nudix hydrolase" evidence="5">
    <location>
        <begin position="2"/>
        <end position="131"/>
    </location>
</feature>
<dbReference type="InterPro" id="IPR033713">
    <property type="entry name" value="NudJ"/>
</dbReference>
<name>A0A1F6TF96_9PROT</name>
<accession>A0A1F6TF96</accession>
<dbReference type="PANTHER" id="PTHR43222:SF11">
    <property type="entry name" value="PHOSPHATASE NUDJ"/>
    <property type="match status" value="1"/>
</dbReference>
<evidence type="ECO:0000256" key="4">
    <source>
        <dbReference type="RuleBase" id="RU364043"/>
    </source>
</evidence>
<dbReference type="GO" id="GO:0017110">
    <property type="term" value="F:nucleoside diphosphate phosphatase activity"/>
    <property type="evidence" value="ECO:0007669"/>
    <property type="project" value="InterPro"/>
</dbReference>
<dbReference type="Gene3D" id="3.90.79.10">
    <property type="entry name" value="Nucleoside Triphosphate Pyrophosphohydrolase"/>
    <property type="match status" value="1"/>
</dbReference>
<evidence type="ECO:0000259" key="5">
    <source>
        <dbReference type="PROSITE" id="PS51462"/>
    </source>
</evidence>
<organism evidence="6 7">
    <name type="scientific">Candidatus Muproteobacteria bacterium RBG_16_64_11</name>
    <dbReference type="NCBI Taxonomy" id="1817758"/>
    <lineage>
        <taxon>Bacteria</taxon>
        <taxon>Pseudomonadati</taxon>
        <taxon>Pseudomonadota</taxon>
        <taxon>Candidatus Muproteobacteria</taxon>
    </lineage>
</organism>
<comment type="cofactor">
    <cofactor evidence="4">
        <name>Mg(2+)</name>
        <dbReference type="ChEBI" id="CHEBI:18420"/>
    </cofactor>
</comment>
<dbReference type="Proteomes" id="UP000177925">
    <property type="component" value="Unassembled WGS sequence"/>
</dbReference>
<evidence type="ECO:0000313" key="6">
    <source>
        <dbReference type="EMBL" id="OGI43745.1"/>
    </source>
</evidence>
<dbReference type="AlphaFoldDB" id="A0A1F6TF96"/>
<dbReference type="STRING" id="1817758.A2150_06300"/>
<protein>
    <recommendedName>
        <fullName evidence="3 4">Phosphatase NudJ</fullName>
        <ecNumber evidence="4">3.6.1.-</ecNumber>
    </recommendedName>
</protein>
<gene>
    <name evidence="4" type="primary">nudJ</name>
    <name evidence="6" type="ORF">A2150_06300</name>
</gene>
<dbReference type="PANTHER" id="PTHR43222">
    <property type="entry name" value="NUDIX HYDROLASE 23"/>
    <property type="match status" value="1"/>
</dbReference>
<proteinExistence type="inferred from homology"/>
<dbReference type="EC" id="3.6.1.-" evidence="4"/>
<dbReference type="GO" id="GO:0004787">
    <property type="term" value="F:thiamine diphosphate phosphatase activity"/>
    <property type="evidence" value="ECO:0007669"/>
    <property type="project" value="InterPro"/>
</dbReference>
<comment type="subunit">
    <text evidence="2 4">Monomer.</text>
</comment>
<dbReference type="InterPro" id="IPR015797">
    <property type="entry name" value="NUDIX_hydrolase-like_dom_sf"/>
</dbReference>
<keyword evidence="4 6" id="KW-0378">Hydrolase</keyword>
<evidence type="ECO:0000256" key="3">
    <source>
        <dbReference type="ARBA" id="ARBA00015552"/>
    </source>
</evidence>